<dbReference type="PANTHER" id="PTHR15180">
    <property type="entry name" value="GENERAL TRANSCRIPTION FACTOR 3C POLYPEPTIDE 1"/>
    <property type="match status" value="1"/>
</dbReference>
<sequence length="1701" mass="191489">MTQALAMPQFVARCLEEIGLEGRCGMALRDLFALVDEAQDERYRQYAWRVLRTLNGQLQFHYMLFAHDTAHVKKRKRQDREASVRSPSTAVGAVEKASQPKRRRMWSTTLLHDATRRRRSRSNCEELSEGEASGEARSRRRRRSSASSVVEVAMTQGENGGGGYDTEQVNGDVIKQEKTGKNGTTHSSKRSSLVDDEHREWVIRSSRGYRLGEQVDVTGLSFEDAMAEAPDGVLGIVACRELRLKYLGIVDASGMDEALPQFDLLEMIGRARIQGVNAALLAGEGIFGDARKLHYLLDVLIASGLVEKNIVTADQRRFNIVHLTRFAHHFDPSLISPAAVAERDCFPKEQLPHMIVQILLARGERTCVFADIGRELGYGKRHQEKLRKYFFQQMHVDPNFPLEMFTARCNTGSDTRGRKLWCVRIRSQLRGGKNNGNGDGANPGSGPVIERGIMEQMFASIQDRQGSGATIPELRDMLGVPTFKLPYKLAQGLISSYNLTVEQVVLGKSTMYRMFAPGVSVPEEDASALDVSFEEGIATDEEDVKVSNGASSEVSYQPSTMKEATRGVIVGSTAERRKQYIIERVMKERIISLHQLRAGLISMENPQGKPAIDVGTIDIRSVRRILNELEEQKLVVTMDITLPPKRVLQKNHRVVKCVALPEAQRDREALRAFIDTYLEEQQRKFMENLGDENDAFIVVSNRRPRKRGTPAPDLENKEVVKYSATSYKLARFHLVKLHKQCRRLGMYFGVIYRCRGLHLLMWERMGELKAKRDGIVQSEASDGVRTRCELVFALKEFLDLLTVGEYIHIVGVSELLTEMEENRVRMAIARGDSWEALSPETCSKIRDCEADRFSRLLRVLIELELIQVVNDSSHDLLSVMRSTDDFDQVISQVAFATLSGGLFRLKERTRIAIKLGNKLLKQLPTKESFVYAAGFSDSNRSEQLSGRIPLDFQLQSVDDAKEFWRALRFMSLEGARLGTGSNADGNLSVDIDGELVRSAPLRDHNIYTMKVWIPKSTTNNQAKEDRKKVVASAVGAIESFTRKRVVSSGVTSATGSLSGRAEKVQRLEYNQVFSSVYQAVDAEDGAAAARWRKLDEFGGAKSVVRASKWSKDEDMSLMDHYIEMLSSQWFIDVPLALQRHGERVAFRTTSLTRTKTAWKLLGEKMDRKPNDCMQRVKELMSVPAVQARVEKTKLAVTKAKNPSGTFHEELAIMTQPRLTALLCRALQIILHEHSTYYSGLADMLISEWTESEVKLVWRYMWLAGLIKRTYKTNGGNNQRQRGFCLHSQVNEMTSLGIPFYSIEFFCDAAEYASFLQQNIKEMEYLEADQTEETNSGEPVFEQEIEGDVAPGRVAIDLASMVMEDAAFQPEYTVPSEEKTAALRWTGPTKSQTDTKRSQAVKGYAGHLSTRCGGAHPDDFLRAYWSVKAVYRLKDDGARTNTQAFSTALFLDVKKRAQQSRDISGWLDKAIEKSGARGISLVELLDEYHAEHILSKQLMAKQSQERALKDALVGMMKAQQVFEVNGYDSLRYVSRDHSSIWTLSPYQVSNDSTKEKVHFVFDKSRSIVSRPWLHLDGSVNAKVSLTLKRRVVNIIMCSPGIQDRAIHSKMHKVVSLQDTKSLLDELLAEEIIYARIGHGHPAPRSIFELNKQNTIQYSVSVLSPGELRHVRPETDRLHYFPAVNCVELLGAAACDIDMGSSD</sequence>
<keyword evidence="2" id="KW-0597">Phosphoprotein</keyword>
<comment type="subcellular location">
    <subcellularLocation>
        <location evidence="1">Nucleus</location>
    </subcellularLocation>
</comment>
<dbReference type="GO" id="GO:0003677">
    <property type="term" value="F:DNA binding"/>
    <property type="evidence" value="ECO:0007669"/>
    <property type="project" value="UniProtKB-KW"/>
</dbReference>
<dbReference type="GO" id="GO:0006384">
    <property type="term" value="P:transcription initiation at RNA polymerase III promoter"/>
    <property type="evidence" value="ECO:0007669"/>
    <property type="project" value="InterPro"/>
</dbReference>
<dbReference type="InterPro" id="IPR044210">
    <property type="entry name" value="Tfc3-like"/>
</dbReference>
<accession>A0A8K1FQ41</accession>
<evidence type="ECO:0000256" key="5">
    <source>
        <dbReference type="ARBA" id="ARBA00023242"/>
    </source>
</evidence>
<protein>
    <recommendedName>
        <fullName evidence="11">B-block binding subunit of TFIIIC domain-containing protein</fullName>
    </recommendedName>
</protein>
<evidence type="ECO:0000313" key="9">
    <source>
        <dbReference type="EMBL" id="TMW66238.1"/>
    </source>
</evidence>
<organism evidence="9 10">
    <name type="scientific">Pythium oligandrum</name>
    <name type="common">Mycoparasitic fungus</name>
    <dbReference type="NCBI Taxonomy" id="41045"/>
    <lineage>
        <taxon>Eukaryota</taxon>
        <taxon>Sar</taxon>
        <taxon>Stramenopiles</taxon>
        <taxon>Oomycota</taxon>
        <taxon>Peronosporomycetes</taxon>
        <taxon>Pythiales</taxon>
        <taxon>Pythiaceae</taxon>
        <taxon>Pythium</taxon>
    </lineage>
</organism>
<dbReference type="InterPro" id="IPR007309">
    <property type="entry name" value="TFIIIC_Bblock-bd"/>
</dbReference>
<evidence type="ECO:0000256" key="3">
    <source>
        <dbReference type="ARBA" id="ARBA00023125"/>
    </source>
</evidence>
<dbReference type="OrthoDB" id="68020at2759"/>
<dbReference type="Pfam" id="PF04182">
    <property type="entry name" value="B-block_TFIIIC"/>
    <property type="match status" value="1"/>
</dbReference>
<evidence type="ECO:0000256" key="4">
    <source>
        <dbReference type="ARBA" id="ARBA00023163"/>
    </source>
</evidence>
<dbReference type="Pfam" id="PF24101">
    <property type="entry name" value="WHD_GTF3C1"/>
    <property type="match status" value="1"/>
</dbReference>
<dbReference type="GO" id="GO:0042791">
    <property type="term" value="P:5S class rRNA transcription by RNA polymerase III"/>
    <property type="evidence" value="ECO:0007669"/>
    <property type="project" value="TreeGrafter"/>
</dbReference>
<evidence type="ECO:0000259" key="7">
    <source>
        <dbReference type="Pfam" id="PF04182"/>
    </source>
</evidence>
<gene>
    <name evidence="9" type="ORF">Poli38472_004003</name>
</gene>
<dbReference type="GO" id="GO:0000127">
    <property type="term" value="C:transcription factor TFIIIC complex"/>
    <property type="evidence" value="ECO:0007669"/>
    <property type="project" value="InterPro"/>
</dbReference>
<dbReference type="EMBL" id="SPLM01000036">
    <property type="protein sequence ID" value="TMW66238.1"/>
    <property type="molecule type" value="Genomic_DNA"/>
</dbReference>
<comment type="caution">
    <text evidence="9">The sequence shown here is derived from an EMBL/GenBank/DDBJ whole genome shotgun (WGS) entry which is preliminary data.</text>
</comment>
<feature type="domain" description="GTF3C1 extended winged-helix" evidence="8">
    <location>
        <begin position="573"/>
        <end position="682"/>
    </location>
</feature>
<keyword evidence="5" id="KW-0539">Nucleus</keyword>
<name>A0A8K1FQ41_PYTOL</name>
<keyword evidence="3" id="KW-0238">DNA-binding</keyword>
<dbReference type="Proteomes" id="UP000794436">
    <property type="component" value="Unassembled WGS sequence"/>
</dbReference>
<keyword evidence="10" id="KW-1185">Reference proteome</keyword>
<dbReference type="GO" id="GO:0005634">
    <property type="term" value="C:nucleus"/>
    <property type="evidence" value="ECO:0007669"/>
    <property type="project" value="UniProtKB-SubCell"/>
</dbReference>
<dbReference type="InterPro" id="IPR056467">
    <property type="entry name" value="eWH_GTF3C1"/>
</dbReference>
<evidence type="ECO:0008006" key="11">
    <source>
        <dbReference type="Google" id="ProtNLM"/>
    </source>
</evidence>
<keyword evidence="4" id="KW-0804">Transcription</keyword>
<dbReference type="PANTHER" id="PTHR15180:SF1">
    <property type="entry name" value="GENERAL TRANSCRIPTION FACTOR 3C POLYPEPTIDE 1"/>
    <property type="match status" value="1"/>
</dbReference>
<evidence type="ECO:0000313" key="10">
    <source>
        <dbReference type="Proteomes" id="UP000794436"/>
    </source>
</evidence>
<evidence type="ECO:0000259" key="8">
    <source>
        <dbReference type="Pfam" id="PF24101"/>
    </source>
</evidence>
<feature type="region of interest" description="Disordered" evidence="6">
    <location>
        <begin position="75"/>
        <end position="168"/>
    </location>
</feature>
<evidence type="ECO:0000256" key="1">
    <source>
        <dbReference type="ARBA" id="ARBA00004123"/>
    </source>
</evidence>
<feature type="domain" description="B-block binding subunit of TFIIIC" evidence="7">
    <location>
        <begin position="261"/>
        <end position="328"/>
    </location>
</feature>
<evidence type="ECO:0000256" key="6">
    <source>
        <dbReference type="SAM" id="MobiDB-lite"/>
    </source>
</evidence>
<evidence type="ECO:0000256" key="2">
    <source>
        <dbReference type="ARBA" id="ARBA00022553"/>
    </source>
</evidence>
<reference evidence="9" key="1">
    <citation type="submission" date="2019-03" db="EMBL/GenBank/DDBJ databases">
        <title>Long read genome sequence of the mycoparasitic Pythium oligandrum ATCC 38472 isolated from sugarbeet rhizosphere.</title>
        <authorList>
            <person name="Gaulin E."/>
        </authorList>
    </citation>
    <scope>NUCLEOTIDE SEQUENCE</scope>
    <source>
        <strain evidence="9">ATCC 38472_TT</strain>
    </source>
</reference>
<proteinExistence type="predicted"/>